<organism evidence="4 5">
    <name type="scientific">Ziziphus jujuba var. spinosa</name>
    <dbReference type="NCBI Taxonomy" id="714518"/>
    <lineage>
        <taxon>Eukaryota</taxon>
        <taxon>Viridiplantae</taxon>
        <taxon>Streptophyta</taxon>
        <taxon>Embryophyta</taxon>
        <taxon>Tracheophyta</taxon>
        <taxon>Spermatophyta</taxon>
        <taxon>Magnoliopsida</taxon>
        <taxon>eudicotyledons</taxon>
        <taxon>Gunneridae</taxon>
        <taxon>Pentapetalae</taxon>
        <taxon>rosids</taxon>
        <taxon>fabids</taxon>
        <taxon>Rosales</taxon>
        <taxon>Rhamnaceae</taxon>
        <taxon>Paliureae</taxon>
        <taxon>Ziziphus</taxon>
    </lineage>
</organism>
<evidence type="ECO:0000256" key="2">
    <source>
        <dbReference type="ARBA" id="ARBA00022737"/>
    </source>
</evidence>
<dbReference type="PROSITE" id="PS51473">
    <property type="entry name" value="GNK2"/>
    <property type="match status" value="1"/>
</dbReference>
<dbReference type="CDD" id="cd23509">
    <property type="entry name" value="Gnk2-like"/>
    <property type="match status" value="1"/>
</dbReference>
<accession>A0A978W0M1</accession>
<evidence type="ECO:0000313" key="4">
    <source>
        <dbReference type="EMBL" id="KAH7545505.1"/>
    </source>
</evidence>
<proteinExistence type="predicted"/>
<sequence length="107" mass="11739">METTPAIFVWECSQHVLMDLIKWPVLSLLDGLRNESAGGDSDKKYAAVNATTAVLCKPDLSESDCNDRLYNGFQGISECCIGKRGARYIGRSCNIRYGMGVSDSLIQ</sequence>
<gene>
    <name evidence="4" type="ORF">FEM48_Zijuj01G0101000</name>
</gene>
<name>A0A978W0M1_ZIZJJ</name>
<dbReference type="AlphaFoldDB" id="A0A978W0M1"/>
<protein>
    <recommendedName>
        <fullName evidence="3">Gnk2-homologous domain-containing protein</fullName>
    </recommendedName>
</protein>
<comment type="caution">
    <text evidence="4">The sequence shown here is derived from an EMBL/GenBank/DDBJ whole genome shotgun (WGS) entry which is preliminary data.</text>
</comment>
<reference evidence="4" key="1">
    <citation type="journal article" date="2021" name="Front. Plant Sci.">
        <title>Chromosome-Scale Genome Assembly for Chinese Sour Jujube and Insights Into Its Genome Evolution and Domestication Signature.</title>
        <authorList>
            <person name="Shen L.-Y."/>
            <person name="Luo H."/>
            <person name="Wang X.-L."/>
            <person name="Wang X.-M."/>
            <person name="Qiu X.-J."/>
            <person name="Liu H."/>
            <person name="Zhou S.-S."/>
            <person name="Jia K.-H."/>
            <person name="Nie S."/>
            <person name="Bao Y.-T."/>
            <person name="Zhang R.-G."/>
            <person name="Yun Q.-Z."/>
            <person name="Chai Y.-H."/>
            <person name="Lu J.-Y."/>
            <person name="Li Y."/>
            <person name="Zhao S.-W."/>
            <person name="Mao J.-F."/>
            <person name="Jia S.-G."/>
            <person name="Mao Y.-M."/>
        </authorList>
    </citation>
    <scope>NUCLEOTIDE SEQUENCE</scope>
    <source>
        <strain evidence="4">AT0</strain>
        <tissue evidence="4">Leaf</tissue>
    </source>
</reference>
<dbReference type="InterPro" id="IPR038408">
    <property type="entry name" value="GNK2_sf"/>
</dbReference>
<dbReference type="Proteomes" id="UP000813462">
    <property type="component" value="Unassembled WGS sequence"/>
</dbReference>
<keyword evidence="1" id="KW-0732">Signal</keyword>
<keyword evidence="2" id="KW-0677">Repeat</keyword>
<dbReference type="EMBL" id="JAEACU010000001">
    <property type="protein sequence ID" value="KAH7545505.1"/>
    <property type="molecule type" value="Genomic_DNA"/>
</dbReference>
<evidence type="ECO:0000259" key="3">
    <source>
        <dbReference type="PROSITE" id="PS51473"/>
    </source>
</evidence>
<dbReference type="Gene3D" id="3.30.430.20">
    <property type="entry name" value="Gnk2 domain, C-X8-C-X2-C motif"/>
    <property type="match status" value="1"/>
</dbReference>
<feature type="domain" description="Gnk2-homologous" evidence="3">
    <location>
        <begin position="3"/>
        <end position="102"/>
    </location>
</feature>
<evidence type="ECO:0000313" key="5">
    <source>
        <dbReference type="Proteomes" id="UP000813462"/>
    </source>
</evidence>
<dbReference type="InterPro" id="IPR002902">
    <property type="entry name" value="GNK2"/>
</dbReference>
<evidence type="ECO:0000256" key="1">
    <source>
        <dbReference type="ARBA" id="ARBA00022729"/>
    </source>
</evidence>